<dbReference type="RefSeq" id="WP_194269282.1">
    <property type="nucleotide sequence ID" value="NZ_WIBF01000003.1"/>
</dbReference>
<evidence type="ECO:0000313" key="1">
    <source>
        <dbReference type="EMBL" id="MQQ08147.1"/>
    </source>
</evidence>
<evidence type="ECO:0000313" key="2">
    <source>
        <dbReference type="Proteomes" id="UP000444174"/>
    </source>
</evidence>
<dbReference type="AlphaFoldDB" id="A0A843YHA3"/>
<sequence length="493" mass="52021">MFSAPQAWADVTAQDVWGDWKTYLEGAGYAVSASEAQSGDTLTVSDISIATDIPDSDVSLAVTMPTLSLVENGDGSVNLSFPAASSISFETSNTDEPTVGEITLRTDGAPVVVSGDPDDMTYSYSTDLFEMVLSSLTTDGETIPSDVLSASVTLLGFSSDTHMKLGETRGYEQTYDISSASYAFSFKDPENAQSSMNMQGDLTNLKFAGTSILPLEFDPANLKEMLVSGTVFDGVFSFGSGSTLLSGLDNGNEFEVKSASQGGRADFAMNAEELKYDLVQNESELSIFASDIPFPISLSAAEIGMKLQTPPTVSEEDRDMALGITLRDFSIPEELWALGDPGGILSHEPASIIVDLTAKGRLLLDIFDPEVAAQAELDEEIPAEVSSVKINELLVRAAGAELTGTGSFDIDYNDLESFDGMPAPVGIANLSLIGANGLLDNLIKMGLISESDATGARLGMGLLTVPGDGEDNLKSEIEFGEGGKIIANGQRIK</sequence>
<dbReference type="EMBL" id="WIBF01000003">
    <property type="protein sequence ID" value="MQQ08147.1"/>
    <property type="molecule type" value="Genomic_DNA"/>
</dbReference>
<keyword evidence="2" id="KW-1185">Reference proteome</keyword>
<dbReference type="Proteomes" id="UP000444174">
    <property type="component" value="Unassembled WGS sequence"/>
</dbReference>
<accession>A0A843YHA3</accession>
<protein>
    <submittedName>
        <fullName evidence="1">DUF2125 domain-containing protein</fullName>
    </submittedName>
</protein>
<reference evidence="1 2" key="1">
    <citation type="submission" date="2019-10" db="EMBL/GenBank/DDBJ databases">
        <title>Epibacterium sp. nov., isolated from seawater.</title>
        <authorList>
            <person name="Zhang X."/>
            <person name="Li N."/>
        </authorList>
    </citation>
    <scope>NUCLEOTIDE SEQUENCE [LARGE SCALE GENOMIC DNA]</scope>
    <source>
        <strain evidence="1 2">SM1979</strain>
    </source>
</reference>
<name>A0A843YHA3_9RHOB</name>
<gene>
    <name evidence="1" type="ORF">GFB49_06760</name>
</gene>
<organism evidence="1 2">
    <name type="scientific">Tritonibacter litoralis</name>
    <dbReference type="NCBI Taxonomy" id="2662264"/>
    <lineage>
        <taxon>Bacteria</taxon>
        <taxon>Pseudomonadati</taxon>
        <taxon>Pseudomonadota</taxon>
        <taxon>Alphaproteobacteria</taxon>
        <taxon>Rhodobacterales</taxon>
        <taxon>Paracoccaceae</taxon>
        <taxon>Tritonibacter</taxon>
    </lineage>
</organism>
<proteinExistence type="predicted"/>
<comment type="caution">
    <text evidence="1">The sequence shown here is derived from an EMBL/GenBank/DDBJ whole genome shotgun (WGS) entry which is preliminary data.</text>
</comment>